<evidence type="ECO:0000256" key="1">
    <source>
        <dbReference type="SAM" id="MobiDB-lite"/>
    </source>
</evidence>
<evidence type="ECO:0000313" key="2">
    <source>
        <dbReference type="EMBL" id="KAK8596698.1"/>
    </source>
</evidence>
<comment type="caution">
    <text evidence="2">The sequence shown here is derived from an EMBL/GenBank/DDBJ whole genome shotgun (WGS) entry which is preliminary data.</text>
</comment>
<gene>
    <name evidence="2" type="ORF">V6N12_065178</name>
</gene>
<organism evidence="2 3">
    <name type="scientific">Hibiscus sabdariffa</name>
    <name type="common">roselle</name>
    <dbReference type="NCBI Taxonomy" id="183260"/>
    <lineage>
        <taxon>Eukaryota</taxon>
        <taxon>Viridiplantae</taxon>
        <taxon>Streptophyta</taxon>
        <taxon>Embryophyta</taxon>
        <taxon>Tracheophyta</taxon>
        <taxon>Spermatophyta</taxon>
        <taxon>Magnoliopsida</taxon>
        <taxon>eudicotyledons</taxon>
        <taxon>Gunneridae</taxon>
        <taxon>Pentapetalae</taxon>
        <taxon>rosids</taxon>
        <taxon>malvids</taxon>
        <taxon>Malvales</taxon>
        <taxon>Malvaceae</taxon>
        <taxon>Malvoideae</taxon>
        <taxon>Hibiscus</taxon>
    </lineage>
</organism>
<accession>A0ABR2G858</accession>
<keyword evidence="3" id="KW-1185">Reference proteome</keyword>
<reference evidence="2 3" key="1">
    <citation type="journal article" date="2024" name="G3 (Bethesda)">
        <title>Genome assembly of Hibiscus sabdariffa L. provides insights into metabolisms of medicinal natural products.</title>
        <authorList>
            <person name="Kim T."/>
        </authorList>
    </citation>
    <scope>NUCLEOTIDE SEQUENCE [LARGE SCALE GENOMIC DNA]</scope>
    <source>
        <strain evidence="2">TK-2024</strain>
        <tissue evidence="2">Old leaves</tissue>
    </source>
</reference>
<feature type="region of interest" description="Disordered" evidence="1">
    <location>
        <begin position="64"/>
        <end position="87"/>
    </location>
</feature>
<protein>
    <submittedName>
        <fullName evidence="2">Uncharacterized protein</fullName>
    </submittedName>
</protein>
<feature type="compositionally biased region" description="Polar residues" evidence="1">
    <location>
        <begin position="10"/>
        <end position="33"/>
    </location>
</feature>
<name>A0ABR2G858_9ROSI</name>
<dbReference type="EMBL" id="JBBPBM010000002">
    <property type="protein sequence ID" value="KAK8596698.1"/>
    <property type="molecule type" value="Genomic_DNA"/>
</dbReference>
<feature type="region of interest" description="Disordered" evidence="1">
    <location>
        <begin position="1"/>
        <end position="42"/>
    </location>
</feature>
<sequence length="87" mass="9430">MGNQDPDANYANSSTTNLAHTTKSMRSSPNFASPANFMRPAPPSFPIIDMSNVGPTTIMDIAMNNATEDSPLDQIEAAKRQRTQFSP</sequence>
<evidence type="ECO:0000313" key="3">
    <source>
        <dbReference type="Proteomes" id="UP001472677"/>
    </source>
</evidence>
<proteinExistence type="predicted"/>
<dbReference type="Proteomes" id="UP001472677">
    <property type="component" value="Unassembled WGS sequence"/>
</dbReference>